<feature type="domain" description="RxLR effector PexRD54 WY" evidence="8">
    <location>
        <begin position="292"/>
        <end position="333"/>
    </location>
</feature>
<evidence type="ECO:0000256" key="3">
    <source>
        <dbReference type="ARBA" id="ARBA00010400"/>
    </source>
</evidence>
<dbReference type="GO" id="GO:0005576">
    <property type="term" value="C:extracellular region"/>
    <property type="evidence" value="ECO:0007669"/>
    <property type="project" value="UniProtKB-SubCell"/>
</dbReference>
<keyword evidence="4" id="KW-0964">Secreted</keyword>
<evidence type="ECO:0000256" key="2">
    <source>
        <dbReference type="ARBA" id="ARBA00004613"/>
    </source>
</evidence>
<evidence type="ECO:0000256" key="5">
    <source>
        <dbReference type="ARBA" id="ARBA00022729"/>
    </source>
</evidence>
<dbReference type="EMBL" id="BSXW01000162">
    <property type="protein sequence ID" value="GMF13578.1"/>
    <property type="molecule type" value="Genomic_DNA"/>
</dbReference>
<evidence type="ECO:0000256" key="6">
    <source>
        <dbReference type="ARBA" id="ARBA00023026"/>
    </source>
</evidence>
<dbReference type="Pfam" id="PF16810">
    <property type="entry name" value="RXLR"/>
    <property type="match status" value="1"/>
</dbReference>
<accession>A0A9W6WQI7</accession>
<feature type="domain" description="RxLR effector PexRD54 WY" evidence="8">
    <location>
        <begin position="200"/>
        <end position="241"/>
    </location>
</feature>
<dbReference type="InterPro" id="IPR031825">
    <property type="entry name" value="RXLR"/>
</dbReference>
<feature type="signal peptide" evidence="7">
    <location>
        <begin position="1"/>
        <end position="23"/>
    </location>
</feature>
<dbReference type="Pfam" id="PF22748">
    <property type="entry name" value="PexRD54_WY"/>
    <property type="match status" value="2"/>
</dbReference>
<dbReference type="OrthoDB" id="112923at2759"/>
<name>A0A9W6WQI7_9STRA</name>
<keyword evidence="5 7" id="KW-0732">Signal</keyword>
<proteinExistence type="inferred from homology"/>
<evidence type="ECO:0000256" key="7">
    <source>
        <dbReference type="SAM" id="SignalP"/>
    </source>
</evidence>
<evidence type="ECO:0000256" key="1">
    <source>
        <dbReference type="ARBA" id="ARBA00004340"/>
    </source>
</evidence>
<evidence type="ECO:0000259" key="8">
    <source>
        <dbReference type="Pfam" id="PF22748"/>
    </source>
</evidence>
<dbReference type="Proteomes" id="UP001165083">
    <property type="component" value="Unassembled WGS sequence"/>
</dbReference>
<dbReference type="AlphaFoldDB" id="A0A9W6WQI7"/>
<keyword evidence="6" id="KW-0843">Virulence</keyword>
<evidence type="ECO:0000313" key="9">
    <source>
        <dbReference type="EMBL" id="GMF13578.1"/>
    </source>
</evidence>
<keyword evidence="10" id="KW-1185">Reference proteome</keyword>
<dbReference type="InterPro" id="IPR054463">
    <property type="entry name" value="PexRD54_WY"/>
</dbReference>
<gene>
    <name evidence="9" type="ORF">Plil01_000403900</name>
</gene>
<sequence length="469" mass="53423">MRLCCVLPPTVLALLVIIHPTSAELQYHTSAPSSHRSARFISLSQHYYIPSARLLRAHKIAYDDETYDDGVANNNEEIKNEGNGEERGITTSGIETISNSLKSTVAIEQLKGWLAKGESTDDVFKLLTLDKAADGLLTDPRLADWISYMKLFNQGKKAREKVSLIATLTAHYGDEALAKIVEAAKLVPTTAAMAKRVQTEQIEHWLVRGKSPDDVFVILKLDEAGVDLFTQPQVLTWAKYVDDFNKANTEKKVSLVDAFTSRFNDETLTSMLIAAEKVPTTKKLATQIQAAQTMRWLHAEEPKTPAQVFKLLKLDKEGLVLFQNPLFGAWMQYTDDFRRIHFGNKLTIISTLRRYYRDDVLAKMILAARKVSSTETMANRLEVELLRNWYISLEVPQHVFKSLRLHMAGEKVLERRLFRVWIKYVDYFNSVDPRIQADVLTILTTIYGEIRFSKILKAAKEVPRTKIRY</sequence>
<evidence type="ECO:0000256" key="4">
    <source>
        <dbReference type="ARBA" id="ARBA00022525"/>
    </source>
</evidence>
<feature type="chain" id="PRO_5040786589" evidence="7">
    <location>
        <begin position="24"/>
        <end position="469"/>
    </location>
</feature>
<protein>
    <submittedName>
        <fullName evidence="9">Unnamed protein product</fullName>
    </submittedName>
</protein>
<comment type="caution">
    <text evidence="9">The sequence shown here is derived from an EMBL/GenBank/DDBJ whole genome shotgun (WGS) entry which is preliminary data.</text>
</comment>
<comment type="similarity">
    <text evidence="3">Belongs to the RxLR effector family.</text>
</comment>
<dbReference type="GO" id="GO:0043657">
    <property type="term" value="C:host cell"/>
    <property type="evidence" value="ECO:0007669"/>
    <property type="project" value="UniProtKB-SubCell"/>
</dbReference>
<organism evidence="9 10">
    <name type="scientific">Phytophthora lilii</name>
    <dbReference type="NCBI Taxonomy" id="2077276"/>
    <lineage>
        <taxon>Eukaryota</taxon>
        <taxon>Sar</taxon>
        <taxon>Stramenopiles</taxon>
        <taxon>Oomycota</taxon>
        <taxon>Peronosporomycetes</taxon>
        <taxon>Peronosporales</taxon>
        <taxon>Peronosporaceae</taxon>
        <taxon>Phytophthora</taxon>
    </lineage>
</organism>
<comment type="subcellular location">
    <subcellularLocation>
        <location evidence="1">Host cell</location>
    </subcellularLocation>
    <subcellularLocation>
        <location evidence="2">Secreted</location>
    </subcellularLocation>
</comment>
<reference evidence="9" key="1">
    <citation type="submission" date="2023-04" db="EMBL/GenBank/DDBJ databases">
        <title>Phytophthora lilii NBRC 32176.</title>
        <authorList>
            <person name="Ichikawa N."/>
            <person name="Sato H."/>
            <person name="Tonouchi N."/>
        </authorList>
    </citation>
    <scope>NUCLEOTIDE SEQUENCE</scope>
    <source>
        <strain evidence="9">NBRC 32176</strain>
    </source>
</reference>
<evidence type="ECO:0000313" key="10">
    <source>
        <dbReference type="Proteomes" id="UP001165083"/>
    </source>
</evidence>